<comment type="caution">
    <text evidence="12">The sequence shown here is derived from an EMBL/GenBank/DDBJ whole genome shotgun (WGS) entry which is preliminary data.</text>
</comment>
<dbReference type="Pfam" id="PF01471">
    <property type="entry name" value="PG_binding_1"/>
    <property type="match status" value="1"/>
</dbReference>
<evidence type="ECO:0000256" key="7">
    <source>
        <dbReference type="ARBA" id="ARBA00022825"/>
    </source>
</evidence>
<dbReference type="InterPro" id="IPR001478">
    <property type="entry name" value="PDZ"/>
</dbReference>
<dbReference type="OrthoDB" id="9812068at2"/>
<dbReference type="PROSITE" id="PS50106">
    <property type="entry name" value="PDZ"/>
    <property type="match status" value="1"/>
</dbReference>
<dbReference type="Proteomes" id="UP000256409">
    <property type="component" value="Unassembled WGS sequence"/>
</dbReference>
<proteinExistence type="inferred from homology"/>
<dbReference type="Gene3D" id="3.30.750.44">
    <property type="match status" value="1"/>
</dbReference>
<dbReference type="SMART" id="SM00228">
    <property type="entry name" value="PDZ"/>
    <property type="match status" value="1"/>
</dbReference>
<sequence length="512" mass="57168">MAEDVSPFSLCHTIKSARVYADHYNANMDLTRRAENRLKDSPNQRKTPRYVSIKTFILSIILTVLLTGIIIFGFNYFFQQYSKDEKISENAQKLSEVYEILASDFYQKQDKEQLLDEAIYGMTKSLKDPYTEYLSKEKTASFHEDVSGDFVGIGAELQQKGKQIIITSPMQDSPAEKAGLKPRDELIAIDGKSIKGKTLDAIIPKIRGKKGTEVKLTVKRNGEEKELTVTRDTIHVKSVKYEKHGNVGVFKINKFQEGTAGELKSAIQQAQKSGIKNIILDLRNNPGGLLDEAVKMANIFLDQNETVVQLEKGDQKESIKTPNAPLAGVKDLKVSILLNEGSASASEVFAGALHDHKVAKIYGEKSFGKGIVQTTREFEDGSLLKFTEMKWLTPNGHYIHGKGIQPDIPVKGADYENISVIPTKTTYHQGQEDKHVKSIKIGLKALGYDVGTIDEHYNAQLTTAVKQFQQKNDLTANGMFNKETNGVFTERLVEKASSEDPMLEQTLKKVEE</sequence>
<keyword evidence="8 10" id="KW-1133">Transmembrane helix</keyword>
<evidence type="ECO:0000256" key="5">
    <source>
        <dbReference type="ARBA" id="ARBA00022692"/>
    </source>
</evidence>
<dbReference type="NCBIfam" id="TIGR00225">
    <property type="entry name" value="prc"/>
    <property type="match status" value="1"/>
</dbReference>
<dbReference type="EMBL" id="QQPC01000009">
    <property type="protein sequence ID" value="REA83957.1"/>
    <property type="molecule type" value="Genomic_DNA"/>
</dbReference>
<dbReference type="CDD" id="cd07560">
    <property type="entry name" value="Peptidase_S41_CPP"/>
    <property type="match status" value="1"/>
</dbReference>
<dbReference type="SUPFAM" id="SSF47090">
    <property type="entry name" value="PGBD-like"/>
    <property type="match status" value="1"/>
</dbReference>
<dbReference type="InterPro" id="IPR036366">
    <property type="entry name" value="PGBDSf"/>
</dbReference>
<evidence type="ECO:0000256" key="8">
    <source>
        <dbReference type="ARBA" id="ARBA00022989"/>
    </source>
</evidence>
<evidence type="ECO:0000256" key="1">
    <source>
        <dbReference type="ARBA" id="ARBA00004162"/>
    </source>
</evidence>
<keyword evidence="7 9" id="KW-0720">Serine protease</keyword>
<dbReference type="SUPFAM" id="SSF52096">
    <property type="entry name" value="ClpP/crotonase"/>
    <property type="match status" value="1"/>
</dbReference>
<dbReference type="InterPro" id="IPR029045">
    <property type="entry name" value="ClpP/crotonase-like_dom_sf"/>
</dbReference>
<dbReference type="GO" id="GO:0008236">
    <property type="term" value="F:serine-type peptidase activity"/>
    <property type="evidence" value="ECO:0007669"/>
    <property type="project" value="UniProtKB-KW"/>
</dbReference>
<dbReference type="Pfam" id="PF22694">
    <property type="entry name" value="CtpB_N-like"/>
    <property type="match status" value="1"/>
</dbReference>
<dbReference type="CDD" id="cd06782">
    <property type="entry name" value="cpPDZ_CPP-like"/>
    <property type="match status" value="1"/>
</dbReference>
<dbReference type="Pfam" id="PF13180">
    <property type="entry name" value="PDZ_2"/>
    <property type="match status" value="1"/>
</dbReference>
<keyword evidence="6 9" id="KW-0378">Hydrolase</keyword>
<comment type="subcellular location">
    <subcellularLocation>
        <location evidence="1">Cell membrane</location>
        <topology evidence="1">Single-pass membrane protein</topology>
    </subcellularLocation>
</comment>
<keyword evidence="5 10" id="KW-0812">Transmembrane</keyword>
<dbReference type="Gene3D" id="2.30.42.10">
    <property type="match status" value="1"/>
</dbReference>
<dbReference type="GO" id="GO:0030288">
    <property type="term" value="C:outer membrane-bounded periplasmic space"/>
    <property type="evidence" value="ECO:0007669"/>
    <property type="project" value="TreeGrafter"/>
</dbReference>
<dbReference type="InterPro" id="IPR002477">
    <property type="entry name" value="Peptidoglycan-bd-like"/>
</dbReference>
<dbReference type="GO" id="GO:0007165">
    <property type="term" value="P:signal transduction"/>
    <property type="evidence" value="ECO:0007669"/>
    <property type="project" value="TreeGrafter"/>
</dbReference>
<evidence type="ECO:0000313" key="12">
    <source>
        <dbReference type="EMBL" id="REA83957.1"/>
    </source>
</evidence>
<accession>A0A3D8YQY8</accession>
<dbReference type="Gene3D" id="3.90.226.10">
    <property type="entry name" value="2-enoyl-CoA Hydratase, Chain A, domain 1"/>
    <property type="match status" value="1"/>
</dbReference>
<evidence type="ECO:0000256" key="4">
    <source>
        <dbReference type="ARBA" id="ARBA00022670"/>
    </source>
</evidence>
<evidence type="ECO:0000256" key="6">
    <source>
        <dbReference type="ARBA" id="ARBA00022801"/>
    </source>
</evidence>
<feature type="domain" description="PDZ" evidence="11">
    <location>
        <begin position="139"/>
        <end position="233"/>
    </location>
</feature>
<evidence type="ECO:0000313" key="13">
    <source>
        <dbReference type="Proteomes" id="UP000256409"/>
    </source>
</evidence>
<keyword evidence="4 9" id="KW-0645">Protease</keyword>
<organism evidence="12 13">
    <name type="scientific">Staphylococcus pseudintermedius</name>
    <dbReference type="NCBI Taxonomy" id="283734"/>
    <lineage>
        <taxon>Bacteria</taxon>
        <taxon>Bacillati</taxon>
        <taxon>Bacillota</taxon>
        <taxon>Bacilli</taxon>
        <taxon>Bacillales</taxon>
        <taxon>Staphylococcaceae</taxon>
        <taxon>Staphylococcus</taxon>
        <taxon>Staphylococcus intermedius group</taxon>
    </lineage>
</organism>
<evidence type="ECO:0000256" key="9">
    <source>
        <dbReference type="RuleBase" id="RU004404"/>
    </source>
</evidence>
<dbReference type="FunFam" id="2.30.42.10:FF:000063">
    <property type="entry name" value="Peptidase, S41 family"/>
    <property type="match status" value="1"/>
</dbReference>
<dbReference type="PANTHER" id="PTHR32060:SF30">
    <property type="entry name" value="CARBOXY-TERMINAL PROCESSING PROTEASE CTPA"/>
    <property type="match status" value="1"/>
</dbReference>
<evidence type="ECO:0000259" key="11">
    <source>
        <dbReference type="PROSITE" id="PS50106"/>
    </source>
</evidence>
<dbReference type="SMART" id="SM00245">
    <property type="entry name" value="TSPc"/>
    <property type="match status" value="1"/>
</dbReference>
<dbReference type="InterPro" id="IPR055210">
    <property type="entry name" value="CtpA/B_N"/>
</dbReference>
<dbReference type="InterPro" id="IPR005151">
    <property type="entry name" value="Tail-specific_protease"/>
</dbReference>
<evidence type="ECO:0000256" key="3">
    <source>
        <dbReference type="ARBA" id="ARBA00022029"/>
    </source>
</evidence>
<dbReference type="GO" id="GO:0006508">
    <property type="term" value="P:proteolysis"/>
    <property type="evidence" value="ECO:0007669"/>
    <property type="project" value="UniProtKB-KW"/>
</dbReference>
<dbReference type="AlphaFoldDB" id="A0A3D8YQY8"/>
<dbReference type="GO" id="GO:0004175">
    <property type="term" value="F:endopeptidase activity"/>
    <property type="evidence" value="ECO:0007669"/>
    <property type="project" value="TreeGrafter"/>
</dbReference>
<evidence type="ECO:0000256" key="10">
    <source>
        <dbReference type="SAM" id="Phobius"/>
    </source>
</evidence>
<gene>
    <name evidence="12" type="ORF">DV961_02475</name>
</gene>
<dbReference type="PANTHER" id="PTHR32060">
    <property type="entry name" value="TAIL-SPECIFIC PROTEASE"/>
    <property type="match status" value="1"/>
</dbReference>
<keyword evidence="10" id="KW-0472">Membrane</keyword>
<dbReference type="InterPro" id="IPR004447">
    <property type="entry name" value="Peptidase_S41A"/>
</dbReference>
<dbReference type="InterPro" id="IPR036034">
    <property type="entry name" value="PDZ_sf"/>
</dbReference>
<dbReference type="Pfam" id="PF03572">
    <property type="entry name" value="Peptidase_S41"/>
    <property type="match status" value="1"/>
</dbReference>
<evidence type="ECO:0000256" key="2">
    <source>
        <dbReference type="ARBA" id="ARBA00009179"/>
    </source>
</evidence>
<feature type="transmembrane region" description="Helical" evidence="10">
    <location>
        <begin position="55"/>
        <end position="78"/>
    </location>
</feature>
<name>A0A3D8YQY8_STAPS</name>
<reference evidence="13" key="1">
    <citation type="journal article" date="2018" name="Vet. Microbiol.">
        <title>Molecular epidemiology of methicillin-resistant staphylococci amongst veterinary personnel, personnel-owned pets, patients and the hospital environment of two companion animal veterinary hospitals.</title>
        <authorList>
            <person name="Worthing K.A."/>
            <person name="Brown J."/>
            <person name="Gerber L."/>
            <person name="Abraham S."/>
            <person name="Trott D."/>
            <person name="Norris J.M."/>
        </authorList>
    </citation>
    <scope>NUCLEOTIDE SEQUENCE [LARGE SCALE GENOMIC DNA]</scope>
    <source>
        <strain evidence="13">ST496-2</strain>
    </source>
</reference>
<comment type="similarity">
    <text evidence="2 9">Belongs to the peptidase S41A family.</text>
</comment>
<dbReference type="SUPFAM" id="SSF50156">
    <property type="entry name" value="PDZ domain-like"/>
    <property type="match status" value="1"/>
</dbReference>
<dbReference type="Gene3D" id="1.10.101.10">
    <property type="entry name" value="PGBD-like superfamily/PGBD"/>
    <property type="match status" value="1"/>
</dbReference>
<dbReference type="InterPro" id="IPR036365">
    <property type="entry name" value="PGBD-like_sf"/>
</dbReference>
<protein>
    <recommendedName>
        <fullName evidence="3">Probable CtpA-like serine protease</fullName>
    </recommendedName>
</protein>